<evidence type="ECO:0000256" key="1">
    <source>
        <dbReference type="ARBA" id="ARBA00011900"/>
    </source>
</evidence>
<dbReference type="PANTHER" id="PTHR33841">
    <property type="entry name" value="DNA METHYLTRANSFERASE YEEA-RELATED"/>
    <property type="match status" value="1"/>
</dbReference>
<keyword evidence="8" id="KW-1185">Reference proteome</keyword>
<name>A0ABV8FX35_9ACTN</name>
<keyword evidence="4" id="KW-0949">S-adenosyl-L-methionine</keyword>
<evidence type="ECO:0000259" key="6">
    <source>
        <dbReference type="Pfam" id="PF07669"/>
    </source>
</evidence>
<keyword evidence="2 7" id="KW-0489">Methyltransferase</keyword>
<dbReference type="InterPro" id="IPR002052">
    <property type="entry name" value="DNA_methylase_N6_adenine_CS"/>
</dbReference>
<dbReference type="Pfam" id="PF07669">
    <property type="entry name" value="Eco57I"/>
    <property type="match status" value="1"/>
</dbReference>
<accession>A0ABV8FX35</accession>
<gene>
    <name evidence="7" type="ORF">ACFOY2_02180</name>
</gene>
<proteinExistence type="predicted"/>
<dbReference type="PRINTS" id="PR00507">
    <property type="entry name" value="N12N6MTFRASE"/>
</dbReference>
<sequence>MDRQTRSAIERATQRARSLLEDEFAEQLEADFDVLRSGEVSPQPSPHLTPHQVYQRRKIVAVLEHKHATGMTTAAAVADYIRDAAFTTLNRFVALKMLEARELVQECLSRGEESAGYREFCGMAPGLPLLPGGAAYRLYIESLFDELSTEVKVLFDRRDPASVLWPRRAIFDGLLAILNDQDLADIWAEDETIGWFYQYFNGDDERRKMRNESQAPRNSRELAIRNQFFTPRYVVQFLTDNTLGRIWYEMRGTDTAFADRCEYLVRKPGERIAPRPKKDPRDIRVLDPACGSGHFLLYAFDLLTTIYEEAYGDLESPASEVTGRPLVEDYPTLEALRQAIPGLVLSHNLHGVDIDPRCAQIAQLALWMRAQRAYRDFGIGRAERPQIRRSNIVVAEPLVADDQVASDFVERLDDKELARTFNELVDALALAGDLGLLLPIESGSSQPLAPGYEHDLLTPPKERLHEALSRFVADPATRTSIRRRLFADDATHGLGLLSIADQRYDAVLMNPPFGACSAIAKTTFERYYPDTKKDVYAAFVQRGIGLLGSRGRLGAITSRSGFFLSSFRDWRKEILQSIAHPVVVADLGYGVLDAMVETAAYCLEAQT</sequence>
<dbReference type="PROSITE" id="PS00092">
    <property type="entry name" value="N6_MTASE"/>
    <property type="match status" value="1"/>
</dbReference>
<dbReference type="EC" id="2.1.1.72" evidence="1"/>
<keyword evidence="3" id="KW-0808">Transferase</keyword>
<evidence type="ECO:0000313" key="7">
    <source>
        <dbReference type="EMBL" id="MFC4006013.1"/>
    </source>
</evidence>
<comment type="catalytic activity">
    <reaction evidence="5">
        <text>a 2'-deoxyadenosine in DNA + S-adenosyl-L-methionine = an N(6)-methyl-2'-deoxyadenosine in DNA + S-adenosyl-L-homocysteine + H(+)</text>
        <dbReference type="Rhea" id="RHEA:15197"/>
        <dbReference type="Rhea" id="RHEA-COMP:12418"/>
        <dbReference type="Rhea" id="RHEA-COMP:12419"/>
        <dbReference type="ChEBI" id="CHEBI:15378"/>
        <dbReference type="ChEBI" id="CHEBI:57856"/>
        <dbReference type="ChEBI" id="CHEBI:59789"/>
        <dbReference type="ChEBI" id="CHEBI:90615"/>
        <dbReference type="ChEBI" id="CHEBI:90616"/>
        <dbReference type="EC" id="2.1.1.72"/>
    </reaction>
</comment>
<evidence type="ECO:0000256" key="2">
    <source>
        <dbReference type="ARBA" id="ARBA00022603"/>
    </source>
</evidence>
<dbReference type="Gene3D" id="3.40.50.150">
    <property type="entry name" value="Vaccinia Virus protein VP39"/>
    <property type="match status" value="1"/>
</dbReference>
<feature type="domain" description="Type II methyltransferase M.TaqI-like" evidence="6">
    <location>
        <begin position="347"/>
        <end position="577"/>
    </location>
</feature>
<evidence type="ECO:0000256" key="4">
    <source>
        <dbReference type="ARBA" id="ARBA00022691"/>
    </source>
</evidence>
<evidence type="ECO:0000256" key="3">
    <source>
        <dbReference type="ARBA" id="ARBA00022679"/>
    </source>
</evidence>
<reference evidence="8" key="1">
    <citation type="journal article" date="2019" name="Int. J. Syst. Evol. Microbiol.">
        <title>The Global Catalogue of Microorganisms (GCM) 10K type strain sequencing project: providing services to taxonomists for standard genome sequencing and annotation.</title>
        <authorList>
            <consortium name="The Broad Institute Genomics Platform"/>
            <consortium name="The Broad Institute Genome Sequencing Center for Infectious Disease"/>
            <person name="Wu L."/>
            <person name="Ma J."/>
        </authorList>
    </citation>
    <scope>NUCLEOTIDE SEQUENCE [LARGE SCALE GENOMIC DNA]</scope>
    <source>
        <strain evidence="8">TBRC 1276</strain>
    </source>
</reference>
<dbReference type="Proteomes" id="UP001595851">
    <property type="component" value="Unassembled WGS sequence"/>
</dbReference>
<dbReference type="PANTHER" id="PTHR33841:SF1">
    <property type="entry name" value="DNA METHYLTRANSFERASE A"/>
    <property type="match status" value="1"/>
</dbReference>
<protein>
    <recommendedName>
        <fullName evidence="1">site-specific DNA-methyltransferase (adenine-specific)</fullName>
        <ecNumber evidence="1">2.1.1.72</ecNumber>
    </recommendedName>
</protein>
<dbReference type="GO" id="GO:0008168">
    <property type="term" value="F:methyltransferase activity"/>
    <property type="evidence" value="ECO:0007669"/>
    <property type="project" value="UniProtKB-KW"/>
</dbReference>
<comment type="caution">
    <text evidence="7">The sequence shown here is derived from an EMBL/GenBank/DDBJ whole genome shotgun (WGS) entry which is preliminary data.</text>
</comment>
<dbReference type="InterPro" id="IPR029063">
    <property type="entry name" value="SAM-dependent_MTases_sf"/>
</dbReference>
<dbReference type="EMBL" id="JBHSBI010000001">
    <property type="protein sequence ID" value="MFC4006013.1"/>
    <property type="molecule type" value="Genomic_DNA"/>
</dbReference>
<evidence type="ECO:0000256" key="5">
    <source>
        <dbReference type="ARBA" id="ARBA00047942"/>
    </source>
</evidence>
<organism evidence="7 8">
    <name type="scientific">Nonomuraea purpurea</name>
    <dbReference type="NCBI Taxonomy" id="1849276"/>
    <lineage>
        <taxon>Bacteria</taxon>
        <taxon>Bacillati</taxon>
        <taxon>Actinomycetota</taxon>
        <taxon>Actinomycetes</taxon>
        <taxon>Streptosporangiales</taxon>
        <taxon>Streptosporangiaceae</taxon>
        <taxon>Nonomuraea</taxon>
    </lineage>
</organism>
<dbReference type="SUPFAM" id="SSF53335">
    <property type="entry name" value="S-adenosyl-L-methionine-dependent methyltransferases"/>
    <property type="match status" value="1"/>
</dbReference>
<dbReference type="RefSeq" id="WP_379526176.1">
    <property type="nucleotide sequence ID" value="NZ_JBHSBI010000001.1"/>
</dbReference>
<evidence type="ECO:0000313" key="8">
    <source>
        <dbReference type="Proteomes" id="UP001595851"/>
    </source>
</evidence>
<dbReference type="InterPro" id="IPR050953">
    <property type="entry name" value="N4_N6_ade-DNA_methylase"/>
</dbReference>
<dbReference type="GO" id="GO:0032259">
    <property type="term" value="P:methylation"/>
    <property type="evidence" value="ECO:0007669"/>
    <property type="project" value="UniProtKB-KW"/>
</dbReference>
<dbReference type="InterPro" id="IPR011639">
    <property type="entry name" value="MethylTrfase_TaqI-like_dom"/>
</dbReference>